<dbReference type="KEGG" id="scu:SCE1572_49475"/>
<dbReference type="HOGENOM" id="CLU_2384618_0_0_7"/>
<feature type="region of interest" description="Disordered" evidence="1">
    <location>
        <begin position="75"/>
        <end position="94"/>
    </location>
</feature>
<evidence type="ECO:0000313" key="3">
    <source>
        <dbReference type="Proteomes" id="UP000014803"/>
    </source>
</evidence>
<dbReference type="RefSeq" id="WP_020741725.1">
    <property type="nucleotide sequence ID" value="NC_021658.1"/>
</dbReference>
<dbReference type="Proteomes" id="UP000014803">
    <property type="component" value="Chromosome"/>
</dbReference>
<name>S4YBU1_SORCE</name>
<proteinExistence type="predicted"/>
<sequence length="94" mass="9611">MPWPTARGSPYGNAALPLASIGLRGASGSVAGLGGGAIGRGARSRLPGPACVQTCTSPSTRVRFAIRRWPFAPRSRSRKVGGDVAPGSPFTQHV</sequence>
<organism evidence="2 3">
    <name type="scientific">Sorangium cellulosum So0157-2</name>
    <dbReference type="NCBI Taxonomy" id="1254432"/>
    <lineage>
        <taxon>Bacteria</taxon>
        <taxon>Pseudomonadati</taxon>
        <taxon>Myxococcota</taxon>
        <taxon>Polyangia</taxon>
        <taxon>Polyangiales</taxon>
        <taxon>Polyangiaceae</taxon>
        <taxon>Sorangium</taxon>
    </lineage>
</organism>
<gene>
    <name evidence="2" type="ORF">SCE1572_49475</name>
</gene>
<evidence type="ECO:0000313" key="2">
    <source>
        <dbReference type="EMBL" id="AGP41830.1"/>
    </source>
</evidence>
<reference evidence="2 3" key="1">
    <citation type="journal article" date="2013" name="Sci. Rep.">
        <title>Extraordinary expansion of a Sorangium cellulosum genome from an alkaline milieu.</title>
        <authorList>
            <person name="Han K."/>
            <person name="Li Z.F."/>
            <person name="Peng R."/>
            <person name="Zhu L.P."/>
            <person name="Zhou T."/>
            <person name="Wang L.G."/>
            <person name="Li S.G."/>
            <person name="Zhang X.B."/>
            <person name="Hu W."/>
            <person name="Wu Z.H."/>
            <person name="Qin N."/>
            <person name="Li Y.Z."/>
        </authorList>
    </citation>
    <scope>NUCLEOTIDE SEQUENCE [LARGE SCALE GENOMIC DNA]</scope>
    <source>
        <strain evidence="2 3">So0157-2</strain>
    </source>
</reference>
<accession>S4YBU1</accession>
<protein>
    <submittedName>
        <fullName evidence="2">Uncharacterized protein</fullName>
    </submittedName>
</protein>
<dbReference type="AlphaFoldDB" id="S4YBU1"/>
<evidence type="ECO:0000256" key="1">
    <source>
        <dbReference type="SAM" id="MobiDB-lite"/>
    </source>
</evidence>
<dbReference type="EMBL" id="CP003969">
    <property type="protein sequence ID" value="AGP41830.1"/>
    <property type="molecule type" value="Genomic_DNA"/>
</dbReference>